<organism evidence="11 12">
    <name type="scientific">Aureobasidium namibiae CBS 147.97</name>
    <dbReference type="NCBI Taxonomy" id="1043004"/>
    <lineage>
        <taxon>Eukaryota</taxon>
        <taxon>Fungi</taxon>
        <taxon>Dikarya</taxon>
        <taxon>Ascomycota</taxon>
        <taxon>Pezizomycotina</taxon>
        <taxon>Dothideomycetes</taxon>
        <taxon>Dothideomycetidae</taxon>
        <taxon>Dothideales</taxon>
        <taxon>Saccotheciaceae</taxon>
        <taxon>Aureobasidium</taxon>
    </lineage>
</organism>
<evidence type="ECO:0000256" key="6">
    <source>
        <dbReference type="ARBA" id="ARBA00022723"/>
    </source>
</evidence>
<dbReference type="STRING" id="1043004.A0A074WRM7"/>
<evidence type="ECO:0000256" key="2">
    <source>
        <dbReference type="ARBA" id="ARBA00001946"/>
    </source>
</evidence>
<dbReference type="GeneID" id="25410803"/>
<sequence>MATASFAQRRSTNPQQSNSVPSTPHQHPRDLRFHSRSPSPSKTLGHNYPRSAVPGATYTPTAVKPTQAFCRFEASPEFRTRRMPYLEGGELPLPPPTEEPKPALEPGQDEKLSGDMRELYGRLLPTEESEERRRKLVQKLEDILNGEWPGNEIRVNVFGSSGNLLSSDDSDVDVCVTTPLKALESMCTLATVLHQHGMQKVQCRAGAKVPIVKMWDPELQLACDLNVNNPLALENTRMIKTYVQIDERVRPLAKIIKYWTKRRILNDAAFGGTISSYTWICMILNFLQTRDPPILPSLQKMPSARSIQANGQTSVFADDLEELRGFGKDNHESLGQLIFHFFRYYGYVFDYAEHVVSVKEGKPIPRKEKGWDKSNPLEKEAHNRLCVEEPFNTQRNLGNSADDFSFSGIHKEIRRAFESLKDGSGLEECCAQFEWPVVEKNIFQRPTPKPKPILTRSASQSGRPNNGNNQGR</sequence>
<gene>
    <name evidence="11" type="ORF">M436DRAFT_47994</name>
</gene>
<dbReference type="Proteomes" id="UP000027730">
    <property type="component" value="Unassembled WGS sequence"/>
</dbReference>
<feature type="domain" description="PAP-associated" evidence="9">
    <location>
        <begin position="333"/>
        <end position="394"/>
    </location>
</feature>
<dbReference type="Gene3D" id="3.30.460.10">
    <property type="entry name" value="Beta Polymerase, domain 2"/>
    <property type="match status" value="1"/>
</dbReference>
<feature type="non-terminal residue" evidence="11">
    <location>
        <position position="472"/>
    </location>
</feature>
<dbReference type="PANTHER" id="PTHR12271">
    <property type="entry name" value="POLY A POLYMERASE CID PAP -RELATED"/>
    <property type="match status" value="1"/>
</dbReference>
<name>A0A074WRM7_9PEZI</name>
<dbReference type="GO" id="GO:0010605">
    <property type="term" value="P:negative regulation of macromolecule metabolic process"/>
    <property type="evidence" value="ECO:0007669"/>
    <property type="project" value="UniProtKB-ARBA"/>
</dbReference>
<proteinExistence type="inferred from homology"/>
<dbReference type="HOGENOM" id="CLU_033943_4_0_1"/>
<feature type="region of interest" description="Disordered" evidence="8">
    <location>
        <begin position="86"/>
        <end position="111"/>
    </location>
</feature>
<dbReference type="EMBL" id="KL584711">
    <property type="protein sequence ID" value="KEQ72357.1"/>
    <property type="molecule type" value="Genomic_DNA"/>
</dbReference>
<dbReference type="GO" id="GO:0046872">
    <property type="term" value="F:metal ion binding"/>
    <property type="evidence" value="ECO:0007669"/>
    <property type="project" value="UniProtKB-KW"/>
</dbReference>
<dbReference type="SUPFAM" id="SSF81301">
    <property type="entry name" value="Nucleotidyltransferase"/>
    <property type="match status" value="1"/>
</dbReference>
<protein>
    <recommendedName>
        <fullName evidence="4">polynucleotide adenylyltransferase</fullName>
        <ecNumber evidence="4">2.7.7.19</ecNumber>
    </recommendedName>
</protein>
<dbReference type="AlphaFoldDB" id="A0A074WRM7"/>
<evidence type="ECO:0000313" key="12">
    <source>
        <dbReference type="Proteomes" id="UP000027730"/>
    </source>
</evidence>
<comment type="cofactor">
    <cofactor evidence="2">
        <name>Mg(2+)</name>
        <dbReference type="ChEBI" id="CHEBI:18420"/>
    </cofactor>
</comment>
<feature type="compositionally biased region" description="Polar residues" evidence="8">
    <location>
        <begin position="456"/>
        <end position="472"/>
    </location>
</feature>
<comment type="cofactor">
    <cofactor evidence="1">
        <name>Mn(2+)</name>
        <dbReference type="ChEBI" id="CHEBI:29035"/>
    </cofactor>
</comment>
<reference evidence="11 12" key="1">
    <citation type="journal article" date="2014" name="BMC Genomics">
        <title>Genome sequencing of four Aureobasidium pullulans varieties: biotechnological potential, stress tolerance, and description of new species.</title>
        <authorList>
            <person name="Gostin Ar C."/>
            <person name="Ohm R.A."/>
            <person name="Kogej T."/>
            <person name="Sonjak S."/>
            <person name="Turk M."/>
            <person name="Zajc J."/>
            <person name="Zalar P."/>
            <person name="Grube M."/>
            <person name="Sun H."/>
            <person name="Han J."/>
            <person name="Sharma A."/>
            <person name="Chiniquy J."/>
            <person name="Ngan C.Y."/>
            <person name="Lipzen A."/>
            <person name="Barry K."/>
            <person name="Grigoriev I.V."/>
            <person name="Gunde-Cimerman N."/>
        </authorList>
    </citation>
    <scope>NUCLEOTIDE SEQUENCE [LARGE SCALE GENOMIC DNA]</scope>
    <source>
        <strain evidence="11 12">CBS 147.97</strain>
    </source>
</reference>
<evidence type="ECO:0000256" key="7">
    <source>
        <dbReference type="ARBA" id="ARBA00022842"/>
    </source>
</evidence>
<evidence type="ECO:0000256" key="4">
    <source>
        <dbReference type="ARBA" id="ARBA00012388"/>
    </source>
</evidence>
<keyword evidence="6" id="KW-0479">Metal-binding</keyword>
<dbReference type="PANTHER" id="PTHR12271:SF113">
    <property type="entry name" value="POLY(A) RNA POLYMERASE CID11"/>
    <property type="match status" value="1"/>
</dbReference>
<dbReference type="SUPFAM" id="SSF81631">
    <property type="entry name" value="PAP/OAS1 substrate-binding domain"/>
    <property type="match status" value="1"/>
</dbReference>
<dbReference type="RefSeq" id="XP_013426514.1">
    <property type="nucleotide sequence ID" value="XM_013571060.1"/>
</dbReference>
<feature type="compositionally biased region" description="Basic and acidic residues" evidence="8">
    <location>
        <begin position="98"/>
        <end position="111"/>
    </location>
</feature>
<dbReference type="InterPro" id="IPR043519">
    <property type="entry name" value="NT_sf"/>
</dbReference>
<dbReference type="OrthoDB" id="2274644at2759"/>
<accession>A0A074WRM7</accession>
<evidence type="ECO:0000256" key="1">
    <source>
        <dbReference type="ARBA" id="ARBA00001936"/>
    </source>
</evidence>
<feature type="compositionally biased region" description="Polar residues" evidence="8">
    <location>
        <begin position="1"/>
        <end position="25"/>
    </location>
</feature>
<evidence type="ECO:0000259" key="10">
    <source>
        <dbReference type="Pfam" id="PF22600"/>
    </source>
</evidence>
<feature type="region of interest" description="Disordered" evidence="8">
    <location>
        <begin position="1"/>
        <end position="59"/>
    </location>
</feature>
<keyword evidence="12" id="KW-1185">Reference proteome</keyword>
<comment type="similarity">
    <text evidence="3">Belongs to the DNA polymerase type-B-like family.</text>
</comment>
<feature type="region of interest" description="Disordered" evidence="8">
    <location>
        <begin position="444"/>
        <end position="472"/>
    </location>
</feature>
<feature type="domain" description="Poly(A) RNA polymerase mitochondrial-like central palm" evidence="10">
    <location>
        <begin position="112"/>
        <end position="244"/>
    </location>
</feature>
<dbReference type="InterPro" id="IPR054708">
    <property type="entry name" value="MTPAP-like_central"/>
</dbReference>
<evidence type="ECO:0000259" key="9">
    <source>
        <dbReference type="Pfam" id="PF03828"/>
    </source>
</evidence>
<evidence type="ECO:0000256" key="5">
    <source>
        <dbReference type="ARBA" id="ARBA00022679"/>
    </source>
</evidence>
<dbReference type="InterPro" id="IPR002058">
    <property type="entry name" value="PAP_assoc"/>
</dbReference>
<evidence type="ECO:0000313" key="11">
    <source>
        <dbReference type="EMBL" id="KEQ72357.1"/>
    </source>
</evidence>
<dbReference type="Pfam" id="PF03828">
    <property type="entry name" value="PAP_assoc"/>
    <property type="match status" value="1"/>
</dbReference>
<dbReference type="GO" id="GO:0031123">
    <property type="term" value="P:RNA 3'-end processing"/>
    <property type="evidence" value="ECO:0007669"/>
    <property type="project" value="TreeGrafter"/>
</dbReference>
<keyword evidence="5 11" id="KW-0808">Transferase</keyword>
<dbReference type="EC" id="2.7.7.19" evidence="4"/>
<dbReference type="Gene3D" id="1.10.1410.10">
    <property type="match status" value="1"/>
</dbReference>
<keyword evidence="7" id="KW-0460">Magnesium</keyword>
<evidence type="ECO:0000256" key="3">
    <source>
        <dbReference type="ARBA" id="ARBA00008593"/>
    </source>
</evidence>
<dbReference type="Pfam" id="PF22600">
    <property type="entry name" value="MTPAP-like_central"/>
    <property type="match status" value="1"/>
</dbReference>
<dbReference type="GO" id="GO:1990817">
    <property type="term" value="F:poly(A) RNA polymerase activity"/>
    <property type="evidence" value="ECO:0007669"/>
    <property type="project" value="UniProtKB-EC"/>
</dbReference>
<dbReference type="CDD" id="cd05402">
    <property type="entry name" value="NT_PAP_TUTase"/>
    <property type="match status" value="1"/>
</dbReference>
<evidence type="ECO:0000256" key="8">
    <source>
        <dbReference type="SAM" id="MobiDB-lite"/>
    </source>
</evidence>